<dbReference type="InterPro" id="IPR029058">
    <property type="entry name" value="AB_hydrolase_fold"/>
</dbReference>
<keyword evidence="2" id="KW-0456">Lyase</keyword>
<proteinExistence type="predicted"/>
<dbReference type="Proteomes" id="UP000243589">
    <property type="component" value="Unassembled WGS sequence"/>
</dbReference>
<organism evidence="2 3">
    <name type="scientific">Brevibacterium ravenspurgense</name>
    <dbReference type="NCBI Taxonomy" id="479117"/>
    <lineage>
        <taxon>Bacteria</taxon>
        <taxon>Bacillati</taxon>
        <taxon>Actinomycetota</taxon>
        <taxon>Actinomycetes</taxon>
        <taxon>Micrococcales</taxon>
        <taxon>Brevibacteriaceae</taxon>
        <taxon>Brevibacterium</taxon>
    </lineage>
</organism>
<reference evidence="2 3" key="1">
    <citation type="submission" date="2016-01" db="EMBL/GenBank/DDBJ databases">
        <title>Use of Whole Genome Sequencing to ascertain that Brevibacterium massiliense (Roux, Raoult 2009) is a later heterotypic synonym of Brevibacterium ravenspurgense (Mages 2008).</title>
        <authorList>
            <person name="Bernier A.-M."/>
            <person name="Burdz T."/>
            <person name="Huynh C."/>
            <person name="Pachecho A.L."/>
            <person name="Wiebe D."/>
            <person name="Bonner C."/>
            <person name="Bernard K."/>
        </authorList>
    </citation>
    <scope>NUCLEOTIDE SEQUENCE [LARGE SCALE GENOMIC DNA]</scope>
    <source>
        <strain evidence="2 3">CCUG56047</strain>
    </source>
</reference>
<dbReference type="RefSeq" id="WP_062021617.1">
    <property type="nucleotide sequence ID" value="NZ_LQQC01000010.1"/>
</dbReference>
<accession>A0A150H9F8</accession>
<dbReference type="SUPFAM" id="SSF53474">
    <property type="entry name" value="alpha/beta-Hydrolases"/>
    <property type="match status" value="1"/>
</dbReference>
<dbReference type="PANTHER" id="PTHR43798:SF33">
    <property type="entry name" value="HYDROLASE, PUTATIVE (AFU_ORTHOLOGUE AFUA_2G14860)-RELATED"/>
    <property type="match status" value="1"/>
</dbReference>
<dbReference type="PRINTS" id="PR00412">
    <property type="entry name" value="EPOXHYDRLASE"/>
</dbReference>
<feature type="domain" description="AB hydrolase-1" evidence="1">
    <location>
        <begin position="33"/>
        <end position="279"/>
    </location>
</feature>
<evidence type="ECO:0000313" key="3">
    <source>
        <dbReference type="Proteomes" id="UP000243589"/>
    </source>
</evidence>
<comment type="caution">
    <text evidence="2">The sequence shown here is derived from an EMBL/GenBank/DDBJ whole genome shotgun (WGS) entry which is preliminary data.</text>
</comment>
<sequence length="286" mass="32192">MALEHTQVALQLPSGREQAHIWTTGTPSQRQPLLFIHGFRGDHHGLQFIAENIKGRQSFIPDLPGFGQTPPLPGKQTLETYTSFVRGLADWIENQTGKQPVLVGHSFGSIVAAHTAAEARAPRPLVLINPIVSLPDRGPGRLLTVTVDNYYRIAEAAPEKIGNFLLKNRPTVRLMSEAMATSRDRDTRRFIHDQHQQHFSSFSDRKSLADAYWVSTHHTVREVETQLTMPVLVISGRADAIAAPRTTRAFVKRLPNVEHHEFPRVGHLVHYERPAETARLIENWLD</sequence>
<evidence type="ECO:0000259" key="1">
    <source>
        <dbReference type="Pfam" id="PF12697"/>
    </source>
</evidence>
<evidence type="ECO:0000313" key="2">
    <source>
        <dbReference type="EMBL" id="KXZ58300.1"/>
    </source>
</evidence>
<dbReference type="InterPro" id="IPR050266">
    <property type="entry name" value="AB_hydrolase_sf"/>
</dbReference>
<dbReference type="InterPro" id="IPR000639">
    <property type="entry name" value="Epox_hydrolase-like"/>
</dbReference>
<dbReference type="PRINTS" id="PR00111">
    <property type="entry name" value="ABHYDROLASE"/>
</dbReference>
<gene>
    <name evidence="2" type="primary">menH</name>
    <name evidence="2" type="ORF">Bravens_01343</name>
</gene>
<dbReference type="GO" id="GO:0070205">
    <property type="term" value="F:2-succinyl-6-hydroxy-2,4-cyclohexadiene-1-carboxylate synthase activity"/>
    <property type="evidence" value="ECO:0007669"/>
    <property type="project" value="UniProtKB-EC"/>
</dbReference>
<dbReference type="EMBL" id="LQQC01000010">
    <property type="protein sequence ID" value="KXZ58300.1"/>
    <property type="molecule type" value="Genomic_DNA"/>
</dbReference>
<dbReference type="PANTHER" id="PTHR43798">
    <property type="entry name" value="MONOACYLGLYCEROL LIPASE"/>
    <property type="match status" value="1"/>
</dbReference>
<dbReference type="Pfam" id="PF12697">
    <property type="entry name" value="Abhydrolase_6"/>
    <property type="match status" value="1"/>
</dbReference>
<keyword evidence="3" id="KW-1185">Reference proteome</keyword>
<protein>
    <submittedName>
        <fullName evidence="2">2-succinyl-6-hydroxy-2, 4-cyclohexadiene-1-carboxylate synthase</fullName>
        <ecNumber evidence="2">4.2.99.20</ecNumber>
    </submittedName>
</protein>
<name>A0A150H9F8_9MICO</name>
<dbReference type="EC" id="4.2.99.20" evidence="2"/>
<dbReference type="PATRIC" id="fig|479117.4.peg.1334"/>
<dbReference type="InterPro" id="IPR000073">
    <property type="entry name" value="AB_hydrolase_1"/>
</dbReference>
<dbReference type="Gene3D" id="3.40.50.1820">
    <property type="entry name" value="alpha/beta hydrolase"/>
    <property type="match status" value="1"/>
</dbReference>
<dbReference type="AlphaFoldDB" id="A0A150H9F8"/>
<dbReference type="GO" id="GO:0016020">
    <property type="term" value="C:membrane"/>
    <property type="evidence" value="ECO:0007669"/>
    <property type="project" value="TreeGrafter"/>
</dbReference>